<organism evidence="2 3">
    <name type="scientific">Haemonchus contortus</name>
    <name type="common">Barber pole worm</name>
    <dbReference type="NCBI Taxonomy" id="6289"/>
    <lineage>
        <taxon>Eukaryota</taxon>
        <taxon>Metazoa</taxon>
        <taxon>Ecdysozoa</taxon>
        <taxon>Nematoda</taxon>
        <taxon>Chromadorea</taxon>
        <taxon>Rhabditida</taxon>
        <taxon>Rhabditina</taxon>
        <taxon>Rhabditomorpha</taxon>
        <taxon>Strongyloidea</taxon>
        <taxon>Trichostrongylidae</taxon>
        <taxon>Haemonchus</taxon>
    </lineage>
</organism>
<reference evidence="3" key="1">
    <citation type="submission" date="2020-12" db="UniProtKB">
        <authorList>
            <consortium name="WormBaseParasite"/>
        </authorList>
    </citation>
    <scope>IDENTIFICATION</scope>
    <source>
        <strain evidence="3">MHco3</strain>
    </source>
</reference>
<sequence length="121" mass="13695">MVWPSKTLAVVVFILQVYPSRSCTFTQLCPLKLTNFTGIAEYTNKSTLYDCLKTCYSHESCGYAVFFGQCWALTTASFEGTNLKDCNYYRLERDSIADPEQCKPVSNLLWTATTTESNEIP</sequence>
<dbReference type="AlphaFoldDB" id="A0A7I4YM16"/>
<evidence type="ECO:0000313" key="3">
    <source>
        <dbReference type="WBParaSite" id="HCON_00116925-00001"/>
    </source>
</evidence>
<accession>A0A7I4YM16</accession>
<feature type="signal peptide" evidence="1">
    <location>
        <begin position="1"/>
        <end position="22"/>
    </location>
</feature>
<feature type="chain" id="PRO_5035456254" evidence="1">
    <location>
        <begin position="23"/>
        <end position="121"/>
    </location>
</feature>
<proteinExistence type="predicted"/>
<dbReference type="Proteomes" id="UP000025227">
    <property type="component" value="Unplaced"/>
</dbReference>
<evidence type="ECO:0000256" key="1">
    <source>
        <dbReference type="SAM" id="SignalP"/>
    </source>
</evidence>
<name>A0A7I4YM16_HAECO</name>
<dbReference type="WBParaSite" id="HCON_00116925-00001">
    <property type="protein sequence ID" value="HCON_00116925-00001"/>
    <property type="gene ID" value="HCON_00116925"/>
</dbReference>
<keyword evidence="1" id="KW-0732">Signal</keyword>
<evidence type="ECO:0000313" key="2">
    <source>
        <dbReference type="Proteomes" id="UP000025227"/>
    </source>
</evidence>
<protein>
    <submittedName>
        <fullName evidence="3">Apple domain-containing protein</fullName>
    </submittedName>
</protein>
<keyword evidence="2" id="KW-1185">Reference proteome</keyword>